<proteinExistence type="predicted"/>
<evidence type="ECO:0000313" key="3">
    <source>
        <dbReference type="Proteomes" id="UP001344906"/>
    </source>
</evidence>
<dbReference type="RefSeq" id="WP_338249457.1">
    <property type="nucleotide sequence ID" value="NZ_BSRI01000001.1"/>
</dbReference>
<dbReference type="Proteomes" id="UP001344906">
    <property type="component" value="Unassembled WGS sequence"/>
</dbReference>
<dbReference type="PANTHER" id="PTHR43252">
    <property type="entry name" value="TRANSCRIPTIONAL REGULATOR YQJI"/>
    <property type="match status" value="1"/>
</dbReference>
<dbReference type="Pfam" id="PF03551">
    <property type="entry name" value="PadR"/>
    <property type="match status" value="1"/>
</dbReference>
<dbReference type="PANTHER" id="PTHR43252:SF2">
    <property type="entry name" value="TRANSCRIPTION REGULATOR, PADR-LIKE FAMILY"/>
    <property type="match status" value="1"/>
</dbReference>
<dbReference type="SUPFAM" id="SSF46785">
    <property type="entry name" value="Winged helix' DNA-binding domain"/>
    <property type="match status" value="1"/>
</dbReference>
<feature type="domain" description="Transcription regulator PadR N-terminal" evidence="1">
    <location>
        <begin position="14"/>
        <end position="89"/>
    </location>
</feature>
<organism evidence="2 3">
    <name type="scientific">Dictyobacter halimunensis</name>
    <dbReference type="NCBI Taxonomy" id="3026934"/>
    <lineage>
        <taxon>Bacteria</taxon>
        <taxon>Bacillati</taxon>
        <taxon>Chloroflexota</taxon>
        <taxon>Ktedonobacteria</taxon>
        <taxon>Ktedonobacterales</taxon>
        <taxon>Dictyobacteraceae</taxon>
        <taxon>Dictyobacter</taxon>
    </lineage>
</organism>
<protein>
    <submittedName>
        <fullName evidence="2">PadR family transcriptional regulator</fullName>
    </submittedName>
</protein>
<evidence type="ECO:0000259" key="1">
    <source>
        <dbReference type="Pfam" id="PF03551"/>
    </source>
</evidence>
<gene>
    <name evidence="2" type="ORF">KDH_21130</name>
</gene>
<comment type="caution">
    <text evidence="2">The sequence shown here is derived from an EMBL/GenBank/DDBJ whole genome shotgun (WGS) entry which is preliminary data.</text>
</comment>
<keyword evidence="3" id="KW-1185">Reference proteome</keyword>
<accession>A0ABQ6FLX7</accession>
<reference evidence="2 3" key="1">
    <citation type="submission" date="2023-02" db="EMBL/GenBank/DDBJ databases">
        <title>Dictyobacter halimunensis sp. nov., a new member of the class Ktedonobacteria from forest soil in a geothermal area.</title>
        <authorList>
            <person name="Rachmania M.K."/>
            <person name="Ningsih F."/>
            <person name="Sakai Y."/>
            <person name="Yabe S."/>
            <person name="Yokota A."/>
            <person name="Sjamsuridzal W."/>
        </authorList>
    </citation>
    <scope>NUCLEOTIDE SEQUENCE [LARGE SCALE GENOMIC DNA]</scope>
    <source>
        <strain evidence="2 3">S3.2.2.5</strain>
    </source>
</reference>
<dbReference type="InterPro" id="IPR036388">
    <property type="entry name" value="WH-like_DNA-bd_sf"/>
</dbReference>
<evidence type="ECO:0000313" key="2">
    <source>
        <dbReference type="EMBL" id="GLV55266.1"/>
    </source>
</evidence>
<name>A0ABQ6FLX7_9CHLR</name>
<sequence>MARRKVSNLLALAVLSLLTERPMHPYEMSAVMRQRELSSVIKLNQSSLYAVIDALQREQWIMPVETQREGRYPERTIYTTTEAGRAELADWLRSLIRQPATEYTQFAAGLAFLGNLPPDEVVTLLQEYLQHLQPEIDQAKSNLERGSQLGVDRLFLVEDRYALTLLETRSTFVQQLIQEIHDGTLTEIRDGHLQWKIQRQDLALLGSEQTSNETPDDQSQDR</sequence>
<dbReference type="InterPro" id="IPR036390">
    <property type="entry name" value="WH_DNA-bd_sf"/>
</dbReference>
<dbReference type="InterPro" id="IPR005149">
    <property type="entry name" value="Tscrpt_reg_PadR_N"/>
</dbReference>
<dbReference type="Gene3D" id="1.10.10.10">
    <property type="entry name" value="Winged helix-like DNA-binding domain superfamily/Winged helix DNA-binding domain"/>
    <property type="match status" value="1"/>
</dbReference>
<dbReference type="EMBL" id="BSRI01000001">
    <property type="protein sequence ID" value="GLV55266.1"/>
    <property type="molecule type" value="Genomic_DNA"/>
</dbReference>